<dbReference type="Gene3D" id="3.40.630.30">
    <property type="match status" value="1"/>
</dbReference>
<reference evidence="2 3" key="1">
    <citation type="submission" date="2018-07" db="EMBL/GenBank/DDBJ databases">
        <title>Genomic Encyclopedia of Type Strains, Phase III (KMG-III): the genomes of soil and plant-associated and newly described type strains.</title>
        <authorList>
            <person name="Whitman W."/>
        </authorList>
    </citation>
    <scope>NUCLEOTIDE SEQUENCE [LARGE SCALE GENOMIC DNA]</scope>
    <source>
        <strain evidence="2 3">CECT 8333</strain>
    </source>
</reference>
<name>A0A369BS01_9BACL</name>
<dbReference type="SUPFAM" id="SSF55729">
    <property type="entry name" value="Acyl-CoA N-acyltransferases (Nat)"/>
    <property type="match status" value="1"/>
</dbReference>
<dbReference type="Proteomes" id="UP000253090">
    <property type="component" value="Unassembled WGS sequence"/>
</dbReference>
<feature type="domain" description="N-acetyltransferase" evidence="1">
    <location>
        <begin position="46"/>
        <end position="126"/>
    </location>
</feature>
<evidence type="ECO:0000259" key="1">
    <source>
        <dbReference type="Pfam" id="PF13673"/>
    </source>
</evidence>
<protein>
    <submittedName>
        <fullName evidence="2">Acetyltransferase (GNAT) family protein</fullName>
    </submittedName>
</protein>
<evidence type="ECO:0000313" key="3">
    <source>
        <dbReference type="Proteomes" id="UP000253090"/>
    </source>
</evidence>
<keyword evidence="3" id="KW-1185">Reference proteome</keyword>
<dbReference type="InterPro" id="IPR016181">
    <property type="entry name" value="Acyl_CoA_acyltransferase"/>
</dbReference>
<dbReference type="RefSeq" id="WP_114495659.1">
    <property type="nucleotide sequence ID" value="NZ_QPJW01000001.1"/>
</dbReference>
<sequence>MNIFHEIPSTKEYIDLRHRADLRTGTVTDAATALANSLFCVTLRDELSGLIGMGRIIGDGGCYYQIVDVIVNSDSQDHGSGGMVMRELVGYLDQHASETAEVLVISDLTGLKLYQEYGFKLVYPDFYGMVRKP</sequence>
<keyword evidence="2" id="KW-0808">Transferase</keyword>
<dbReference type="GO" id="GO:0016747">
    <property type="term" value="F:acyltransferase activity, transferring groups other than amino-acyl groups"/>
    <property type="evidence" value="ECO:0007669"/>
    <property type="project" value="InterPro"/>
</dbReference>
<dbReference type="OrthoDB" id="9775804at2"/>
<accession>A0A369BS01</accession>
<dbReference type="EMBL" id="QPJW01000001">
    <property type="protein sequence ID" value="RCX23825.1"/>
    <property type="molecule type" value="Genomic_DNA"/>
</dbReference>
<dbReference type="AlphaFoldDB" id="A0A369BS01"/>
<gene>
    <name evidence="2" type="ORF">DFP94_1011429</name>
</gene>
<dbReference type="InterPro" id="IPR000182">
    <property type="entry name" value="GNAT_dom"/>
</dbReference>
<organism evidence="2 3">
    <name type="scientific">Fontibacillus phaseoli</name>
    <dbReference type="NCBI Taxonomy" id="1416533"/>
    <lineage>
        <taxon>Bacteria</taxon>
        <taxon>Bacillati</taxon>
        <taxon>Bacillota</taxon>
        <taxon>Bacilli</taxon>
        <taxon>Bacillales</taxon>
        <taxon>Paenibacillaceae</taxon>
        <taxon>Fontibacillus</taxon>
    </lineage>
</organism>
<comment type="caution">
    <text evidence="2">The sequence shown here is derived from an EMBL/GenBank/DDBJ whole genome shotgun (WGS) entry which is preliminary data.</text>
</comment>
<evidence type="ECO:0000313" key="2">
    <source>
        <dbReference type="EMBL" id="RCX23825.1"/>
    </source>
</evidence>
<proteinExistence type="predicted"/>
<dbReference type="Pfam" id="PF13673">
    <property type="entry name" value="Acetyltransf_10"/>
    <property type="match status" value="1"/>
</dbReference>